<keyword evidence="6 11" id="KW-0418">Kinase</keyword>
<accession>A0A401FYA1</accession>
<feature type="domain" description="HAMP" evidence="10">
    <location>
        <begin position="86"/>
        <end position="138"/>
    </location>
</feature>
<dbReference type="PANTHER" id="PTHR45453:SF1">
    <property type="entry name" value="PHOSPHATE REGULON SENSOR PROTEIN PHOR"/>
    <property type="match status" value="1"/>
</dbReference>
<dbReference type="CDD" id="cd00082">
    <property type="entry name" value="HisKA"/>
    <property type="match status" value="1"/>
</dbReference>
<sequence length="364" mass="40936">MQIGDRLCLFDTQMHMVAGDAKSDTGHILREITAEGHTIGWMGLRISNQFYHPLDIHYIKGQNKAFYLIGTTILALALLISFLLSKHLLEPVRRLTEGTKALAAFKFDTRTDVRTNDELGQLASDFNRMAETLQKYEQMRTQWITDISHELRTPLSVLRGEIEAMQDGIREMTPVTLDSLHSEVLRLGKLVNDLHQLSLSDTRNLYMEKKPVNPLTVLTDTLHLLEGRFEQRKIVIQTDIDPTAPVLLMGDANRLSQLFVNLMENALRYTDSPGVLEIRSEITGECLVLYIEDSPPGVPDDALERIFDRLYRVDKSRSREMGGSGLGLSICRQIVESHGGTIRADHAKAGGLAIIMEFPVIASE</sequence>
<reference evidence="12" key="2">
    <citation type="submission" date="2019-01" db="EMBL/GenBank/DDBJ databases">
        <title>Genome sequence of Desulfonema ishimotonii strain Tokyo 01.</title>
        <authorList>
            <person name="Fukui M."/>
        </authorList>
    </citation>
    <scope>NUCLEOTIDE SEQUENCE [LARGE SCALE GENOMIC DNA]</scope>
    <source>
        <strain evidence="12">Tokyo 01</strain>
    </source>
</reference>
<dbReference type="SUPFAM" id="SSF55874">
    <property type="entry name" value="ATPase domain of HSP90 chaperone/DNA topoisomerase II/histidine kinase"/>
    <property type="match status" value="1"/>
</dbReference>
<keyword evidence="8" id="KW-1133">Transmembrane helix</keyword>
<proteinExistence type="predicted"/>
<evidence type="ECO:0000256" key="4">
    <source>
        <dbReference type="ARBA" id="ARBA00022553"/>
    </source>
</evidence>
<evidence type="ECO:0000313" key="11">
    <source>
        <dbReference type="EMBL" id="GBC61924.1"/>
    </source>
</evidence>
<dbReference type="PROSITE" id="PS50109">
    <property type="entry name" value="HIS_KIN"/>
    <property type="match status" value="1"/>
</dbReference>
<dbReference type="GO" id="GO:0004721">
    <property type="term" value="F:phosphoprotein phosphatase activity"/>
    <property type="evidence" value="ECO:0007669"/>
    <property type="project" value="TreeGrafter"/>
</dbReference>
<evidence type="ECO:0000259" key="9">
    <source>
        <dbReference type="PROSITE" id="PS50109"/>
    </source>
</evidence>
<evidence type="ECO:0000256" key="8">
    <source>
        <dbReference type="SAM" id="Phobius"/>
    </source>
</evidence>
<dbReference type="SMART" id="SM00388">
    <property type="entry name" value="HisKA"/>
    <property type="match status" value="1"/>
</dbReference>
<dbReference type="CDD" id="cd06225">
    <property type="entry name" value="HAMP"/>
    <property type="match status" value="1"/>
</dbReference>
<keyword evidence="5" id="KW-0808">Transferase</keyword>
<evidence type="ECO:0000256" key="7">
    <source>
        <dbReference type="ARBA" id="ARBA00023012"/>
    </source>
</evidence>
<dbReference type="SMART" id="SM00387">
    <property type="entry name" value="HATPase_c"/>
    <property type="match status" value="1"/>
</dbReference>
<comment type="subcellular location">
    <subcellularLocation>
        <location evidence="2">Membrane</location>
    </subcellularLocation>
</comment>
<evidence type="ECO:0000259" key="10">
    <source>
        <dbReference type="PROSITE" id="PS50885"/>
    </source>
</evidence>
<comment type="catalytic activity">
    <reaction evidence="1">
        <text>ATP + protein L-histidine = ADP + protein N-phospho-L-histidine.</text>
        <dbReference type="EC" id="2.7.13.3"/>
    </reaction>
</comment>
<dbReference type="PRINTS" id="PR00344">
    <property type="entry name" value="BCTRLSENSOR"/>
</dbReference>
<evidence type="ECO:0000313" key="12">
    <source>
        <dbReference type="Proteomes" id="UP000288096"/>
    </source>
</evidence>
<comment type="caution">
    <text evidence="11">The sequence shown here is derived from an EMBL/GenBank/DDBJ whole genome shotgun (WGS) entry which is preliminary data.</text>
</comment>
<reference evidence="12" key="1">
    <citation type="submission" date="2017-11" db="EMBL/GenBank/DDBJ databases">
        <authorList>
            <person name="Watanabe M."/>
            <person name="Kojima H."/>
        </authorList>
    </citation>
    <scope>NUCLEOTIDE SEQUENCE [LARGE SCALE GENOMIC DNA]</scope>
    <source>
        <strain evidence="12">Tokyo 01</strain>
    </source>
</reference>
<feature type="transmembrane region" description="Helical" evidence="8">
    <location>
        <begin position="65"/>
        <end position="84"/>
    </location>
</feature>
<dbReference type="Pfam" id="PF00512">
    <property type="entry name" value="HisKA"/>
    <property type="match status" value="1"/>
</dbReference>
<dbReference type="GO" id="GO:0000155">
    <property type="term" value="F:phosphorelay sensor kinase activity"/>
    <property type="evidence" value="ECO:0007669"/>
    <property type="project" value="InterPro"/>
</dbReference>
<dbReference type="InterPro" id="IPR003594">
    <property type="entry name" value="HATPase_dom"/>
</dbReference>
<dbReference type="InterPro" id="IPR003661">
    <property type="entry name" value="HisK_dim/P_dom"/>
</dbReference>
<dbReference type="Proteomes" id="UP000288096">
    <property type="component" value="Unassembled WGS sequence"/>
</dbReference>
<dbReference type="PANTHER" id="PTHR45453">
    <property type="entry name" value="PHOSPHATE REGULON SENSOR PROTEIN PHOR"/>
    <property type="match status" value="1"/>
</dbReference>
<evidence type="ECO:0000256" key="6">
    <source>
        <dbReference type="ARBA" id="ARBA00022777"/>
    </source>
</evidence>
<dbReference type="InterPro" id="IPR050351">
    <property type="entry name" value="BphY/WalK/GraS-like"/>
</dbReference>
<dbReference type="EMBL" id="BEXT01000001">
    <property type="protein sequence ID" value="GBC61924.1"/>
    <property type="molecule type" value="Genomic_DNA"/>
</dbReference>
<dbReference type="EC" id="2.7.13.3" evidence="3"/>
<dbReference type="GO" id="GO:0016036">
    <property type="term" value="P:cellular response to phosphate starvation"/>
    <property type="evidence" value="ECO:0007669"/>
    <property type="project" value="TreeGrafter"/>
</dbReference>
<dbReference type="AlphaFoldDB" id="A0A401FYA1"/>
<dbReference type="Gene3D" id="3.30.565.10">
    <property type="entry name" value="Histidine kinase-like ATPase, C-terminal domain"/>
    <property type="match status" value="1"/>
</dbReference>
<protein>
    <recommendedName>
        <fullName evidence="3">histidine kinase</fullName>
        <ecNumber evidence="3">2.7.13.3</ecNumber>
    </recommendedName>
</protein>
<dbReference type="InterPro" id="IPR005467">
    <property type="entry name" value="His_kinase_dom"/>
</dbReference>
<dbReference type="GO" id="GO:0005886">
    <property type="term" value="C:plasma membrane"/>
    <property type="evidence" value="ECO:0007669"/>
    <property type="project" value="TreeGrafter"/>
</dbReference>
<evidence type="ECO:0000256" key="1">
    <source>
        <dbReference type="ARBA" id="ARBA00000085"/>
    </source>
</evidence>
<keyword evidence="12" id="KW-1185">Reference proteome</keyword>
<keyword evidence="4" id="KW-0597">Phosphoprotein</keyword>
<dbReference type="FunFam" id="3.30.565.10:FF:000006">
    <property type="entry name" value="Sensor histidine kinase WalK"/>
    <property type="match status" value="1"/>
</dbReference>
<gene>
    <name evidence="11" type="ORF">DENIS_2886</name>
</gene>
<dbReference type="PROSITE" id="PS50885">
    <property type="entry name" value="HAMP"/>
    <property type="match status" value="1"/>
</dbReference>
<dbReference type="SUPFAM" id="SSF158472">
    <property type="entry name" value="HAMP domain-like"/>
    <property type="match status" value="1"/>
</dbReference>
<dbReference type="InterPro" id="IPR036890">
    <property type="entry name" value="HATPase_C_sf"/>
</dbReference>
<dbReference type="Gene3D" id="1.10.287.130">
    <property type="match status" value="1"/>
</dbReference>
<dbReference type="SUPFAM" id="SSF47384">
    <property type="entry name" value="Homodimeric domain of signal transducing histidine kinase"/>
    <property type="match status" value="1"/>
</dbReference>
<dbReference type="Pfam" id="PF02518">
    <property type="entry name" value="HATPase_c"/>
    <property type="match status" value="1"/>
</dbReference>
<dbReference type="SMART" id="SM00304">
    <property type="entry name" value="HAMP"/>
    <property type="match status" value="1"/>
</dbReference>
<keyword evidence="8" id="KW-0812">Transmembrane</keyword>
<dbReference type="Pfam" id="PF00672">
    <property type="entry name" value="HAMP"/>
    <property type="match status" value="1"/>
</dbReference>
<organism evidence="11 12">
    <name type="scientific">Desulfonema ishimotonii</name>
    <dbReference type="NCBI Taxonomy" id="45657"/>
    <lineage>
        <taxon>Bacteria</taxon>
        <taxon>Pseudomonadati</taxon>
        <taxon>Thermodesulfobacteriota</taxon>
        <taxon>Desulfobacteria</taxon>
        <taxon>Desulfobacterales</taxon>
        <taxon>Desulfococcaceae</taxon>
        <taxon>Desulfonema</taxon>
    </lineage>
</organism>
<dbReference type="InterPro" id="IPR036097">
    <property type="entry name" value="HisK_dim/P_sf"/>
</dbReference>
<keyword evidence="8" id="KW-0472">Membrane</keyword>
<dbReference type="Gene3D" id="6.10.340.10">
    <property type="match status" value="1"/>
</dbReference>
<evidence type="ECO:0000256" key="5">
    <source>
        <dbReference type="ARBA" id="ARBA00022679"/>
    </source>
</evidence>
<keyword evidence="7" id="KW-0902">Two-component regulatory system</keyword>
<evidence type="ECO:0000256" key="2">
    <source>
        <dbReference type="ARBA" id="ARBA00004370"/>
    </source>
</evidence>
<name>A0A401FYA1_9BACT</name>
<dbReference type="InterPro" id="IPR004358">
    <property type="entry name" value="Sig_transdc_His_kin-like_C"/>
</dbReference>
<feature type="domain" description="Histidine kinase" evidence="9">
    <location>
        <begin position="146"/>
        <end position="362"/>
    </location>
</feature>
<evidence type="ECO:0000256" key="3">
    <source>
        <dbReference type="ARBA" id="ARBA00012438"/>
    </source>
</evidence>
<dbReference type="InterPro" id="IPR003660">
    <property type="entry name" value="HAMP_dom"/>
</dbReference>